<gene>
    <name evidence="3" type="ORF">FGO68_gene4082</name>
</gene>
<feature type="transmembrane region" description="Helical" evidence="2">
    <location>
        <begin position="220"/>
        <end position="241"/>
    </location>
</feature>
<feature type="transmembrane region" description="Helical" evidence="2">
    <location>
        <begin position="261"/>
        <end position="281"/>
    </location>
</feature>
<evidence type="ECO:0000256" key="2">
    <source>
        <dbReference type="SAM" id="Phobius"/>
    </source>
</evidence>
<evidence type="ECO:0000313" key="4">
    <source>
        <dbReference type="Proteomes" id="UP000785679"/>
    </source>
</evidence>
<feature type="transmembrane region" description="Helical" evidence="2">
    <location>
        <begin position="141"/>
        <end position="160"/>
    </location>
</feature>
<sequence>MTLCVLFLNNIKMSKVPPYAAKLDPNLFLNQKEESPHQEGEDSLEQSDLSGGDPYMEKPLLQKAPIKFSNKEALLKLHQQQKHVDLTLRENIDQYLKPQNSTHTCLHLLLVILDSLLTLAFLMAIVFHVIEDEFNTLNDKVIECIIGLGLSVICLCYAFADGVRFLSNTTDRVLFFISCFLFQKPILLPLVFTGRFKSLEATNDFAEQKIVKINGRMPQIFVLALQEVNFFYSFTISFFIAMTVLCDQIMDAHFDTISARLLFSIALSQSLLGSFVTLYLYGRKVSNDMDDDDDDWDEDQDPYERQGSTSNNDWVAQRYGQFKHTY</sequence>
<feature type="transmembrane region" description="Helical" evidence="2">
    <location>
        <begin position="106"/>
        <end position="129"/>
    </location>
</feature>
<keyword evidence="4" id="KW-1185">Reference proteome</keyword>
<evidence type="ECO:0000256" key="1">
    <source>
        <dbReference type="SAM" id="MobiDB-lite"/>
    </source>
</evidence>
<accession>A0A8J8NM18</accession>
<proteinExistence type="predicted"/>
<feature type="transmembrane region" description="Helical" evidence="2">
    <location>
        <begin position="172"/>
        <end position="192"/>
    </location>
</feature>
<feature type="compositionally biased region" description="Acidic residues" evidence="1">
    <location>
        <begin position="291"/>
        <end position="301"/>
    </location>
</feature>
<evidence type="ECO:0000313" key="3">
    <source>
        <dbReference type="EMBL" id="TNV76809.1"/>
    </source>
</evidence>
<comment type="caution">
    <text evidence="3">The sequence shown here is derived from an EMBL/GenBank/DDBJ whole genome shotgun (WGS) entry which is preliminary data.</text>
</comment>
<dbReference type="AlphaFoldDB" id="A0A8J8NM18"/>
<name>A0A8J8NM18_HALGN</name>
<organism evidence="3 4">
    <name type="scientific">Halteria grandinella</name>
    <dbReference type="NCBI Taxonomy" id="5974"/>
    <lineage>
        <taxon>Eukaryota</taxon>
        <taxon>Sar</taxon>
        <taxon>Alveolata</taxon>
        <taxon>Ciliophora</taxon>
        <taxon>Intramacronucleata</taxon>
        <taxon>Spirotrichea</taxon>
        <taxon>Stichotrichia</taxon>
        <taxon>Sporadotrichida</taxon>
        <taxon>Halteriidae</taxon>
        <taxon>Halteria</taxon>
    </lineage>
</organism>
<keyword evidence="2" id="KW-0472">Membrane</keyword>
<reference evidence="3" key="1">
    <citation type="submission" date="2019-06" db="EMBL/GenBank/DDBJ databases">
        <authorList>
            <person name="Zheng W."/>
        </authorList>
    </citation>
    <scope>NUCLEOTIDE SEQUENCE</scope>
    <source>
        <strain evidence="3">QDHG01</strain>
    </source>
</reference>
<keyword evidence="2" id="KW-1133">Transmembrane helix</keyword>
<keyword evidence="2" id="KW-0812">Transmembrane</keyword>
<feature type="region of interest" description="Disordered" evidence="1">
    <location>
        <begin position="291"/>
        <end position="310"/>
    </location>
</feature>
<protein>
    <submittedName>
        <fullName evidence="3">Uncharacterized protein</fullName>
    </submittedName>
</protein>
<dbReference type="Proteomes" id="UP000785679">
    <property type="component" value="Unassembled WGS sequence"/>
</dbReference>
<dbReference type="EMBL" id="RRYP01012922">
    <property type="protein sequence ID" value="TNV76809.1"/>
    <property type="molecule type" value="Genomic_DNA"/>
</dbReference>